<accession>A0AAP0I1S0</accession>
<proteinExistence type="predicted"/>
<keyword evidence="2" id="KW-1185">Reference proteome</keyword>
<evidence type="ECO:0000313" key="1">
    <source>
        <dbReference type="EMBL" id="KAK9105061.1"/>
    </source>
</evidence>
<dbReference type="AlphaFoldDB" id="A0AAP0I1S0"/>
<reference evidence="1 2" key="1">
    <citation type="submission" date="2024-01" db="EMBL/GenBank/DDBJ databases">
        <title>Genome assemblies of Stephania.</title>
        <authorList>
            <person name="Yang L."/>
        </authorList>
    </citation>
    <scope>NUCLEOTIDE SEQUENCE [LARGE SCALE GENOMIC DNA]</scope>
    <source>
        <strain evidence="1">JXDWG</strain>
        <tissue evidence="1">Leaf</tissue>
    </source>
</reference>
<evidence type="ECO:0000313" key="2">
    <source>
        <dbReference type="Proteomes" id="UP001419268"/>
    </source>
</evidence>
<dbReference type="EMBL" id="JBBNAG010000009">
    <property type="protein sequence ID" value="KAK9105061.1"/>
    <property type="molecule type" value="Genomic_DNA"/>
</dbReference>
<organism evidence="1 2">
    <name type="scientific">Stephania cephalantha</name>
    <dbReference type="NCBI Taxonomy" id="152367"/>
    <lineage>
        <taxon>Eukaryota</taxon>
        <taxon>Viridiplantae</taxon>
        <taxon>Streptophyta</taxon>
        <taxon>Embryophyta</taxon>
        <taxon>Tracheophyta</taxon>
        <taxon>Spermatophyta</taxon>
        <taxon>Magnoliopsida</taxon>
        <taxon>Ranunculales</taxon>
        <taxon>Menispermaceae</taxon>
        <taxon>Menispermoideae</taxon>
        <taxon>Cissampelideae</taxon>
        <taxon>Stephania</taxon>
    </lineage>
</organism>
<dbReference type="Proteomes" id="UP001419268">
    <property type="component" value="Unassembled WGS sequence"/>
</dbReference>
<gene>
    <name evidence="1" type="ORF">Scep_021905</name>
</gene>
<protein>
    <submittedName>
        <fullName evidence="1">Uncharacterized protein</fullName>
    </submittedName>
</protein>
<comment type="caution">
    <text evidence="1">The sequence shown here is derived from an EMBL/GenBank/DDBJ whole genome shotgun (WGS) entry which is preliminary data.</text>
</comment>
<name>A0AAP0I1S0_9MAGN</name>
<sequence>MAIFKPTTIVDVISLAKLFDEKLATARSSVSSGMSVWPHQKPQLAQLSTLPTLPEQGVVVFGAEESHALCKPWTYHCMSTRDKDESSWVISLMWASGLPQVQ</sequence>